<dbReference type="EMBL" id="MN739859">
    <property type="protein sequence ID" value="QHT74947.1"/>
    <property type="molecule type" value="Genomic_DNA"/>
</dbReference>
<accession>A0A6C0H3G3</accession>
<protein>
    <submittedName>
        <fullName evidence="1">Uncharacterized protein</fullName>
    </submittedName>
</protein>
<dbReference type="AlphaFoldDB" id="A0A6C0H3G3"/>
<sequence>MEALCKELTDTYNTNVLDNEKNKLIQEEFMKTATQYRDSGKGKSVLMNLIYNHFSPDVKKPEPLFIGGPMDLTVHWSKTHKKIIYIFGEHHSGKIDCFRFTKKTDIESDVPGAKIMSAEYFFKELSRTTDCFIDFLFEIPATEMKSKGYHDDFDPYIGKKNIRLSKLFDNFKGCINYPTRSEKICRLSRVHYFDSRYSDKGSEFKGENILSSFRIEIQNIITHLDPSAYAVAYKRLLEQKSEFIQIFVQFNSSNDRNILQFLISQVKQNKYINKELGRFDANNQFRLLIDEFIQEENKTIMDTYKLLWKKESETILKFMSQSGKDSPTITEFENSVSHIYNSLIGVNTIVSDAYLLSRLFKNFDLTQMEEKAYQGATDQPAKATNVIIYAGSSHADKYRLFLKNKLDFEQIAETGLKKNTSSRFMHCIDMKTIPQPFFNSWPPVGYIDKQTKAFIPPKGNFTHFLSKFFT</sequence>
<proteinExistence type="predicted"/>
<evidence type="ECO:0000313" key="1">
    <source>
        <dbReference type="EMBL" id="QHT74947.1"/>
    </source>
</evidence>
<name>A0A6C0H3G3_9ZZZZ</name>
<organism evidence="1">
    <name type="scientific">viral metagenome</name>
    <dbReference type="NCBI Taxonomy" id="1070528"/>
    <lineage>
        <taxon>unclassified sequences</taxon>
        <taxon>metagenomes</taxon>
        <taxon>organismal metagenomes</taxon>
    </lineage>
</organism>
<reference evidence="1" key="1">
    <citation type="journal article" date="2020" name="Nature">
        <title>Giant virus diversity and host interactions through global metagenomics.</title>
        <authorList>
            <person name="Schulz F."/>
            <person name="Roux S."/>
            <person name="Paez-Espino D."/>
            <person name="Jungbluth S."/>
            <person name="Walsh D.A."/>
            <person name="Denef V.J."/>
            <person name="McMahon K.D."/>
            <person name="Konstantinidis K.T."/>
            <person name="Eloe-Fadrosh E.A."/>
            <person name="Kyrpides N.C."/>
            <person name="Woyke T."/>
        </authorList>
    </citation>
    <scope>NUCLEOTIDE SEQUENCE</scope>
    <source>
        <strain evidence="1">GVMAG-M-3300023179-62</strain>
    </source>
</reference>